<feature type="compositionally biased region" description="Basic and acidic residues" evidence="8">
    <location>
        <begin position="456"/>
        <end position="478"/>
    </location>
</feature>
<feature type="compositionally biased region" description="Basic and acidic residues" evidence="8">
    <location>
        <begin position="435"/>
        <end position="446"/>
    </location>
</feature>
<evidence type="ECO:0000259" key="9">
    <source>
        <dbReference type="PROSITE" id="PS50102"/>
    </source>
</evidence>
<dbReference type="STRING" id="698492.A0A0E9NCL4"/>
<dbReference type="OMA" id="FMNISPV"/>
<feature type="compositionally biased region" description="Basic and acidic residues" evidence="8">
    <location>
        <begin position="399"/>
        <end position="412"/>
    </location>
</feature>
<dbReference type="GO" id="GO:0019843">
    <property type="term" value="F:rRNA binding"/>
    <property type="evidence" value="ECO:0007669"/>
    <property type="project" value="TreeGrafter"/>
</dbReference>
<feature type="region of interest" description="Disordered" evidence="8">
    <location>
        <begin position="427"/>
        <end position="478"/>
    </location>
</feature>
<accession>A0A0E9NCL4</accession>
<keyword evidence="6" id="KW-0539">Nucleus</keyword>
<evidence type="ECO:0000256" key="7">
    <source>
        <dbReference type="PROSITE-ProRule" id="PRU00176"/>
    </source>
</evidence>
<dbReference type="Gene3D" id="3.30.70.330">
    <property type="match status" value="2"/>
</dbReference>
<dbReference type="PANTHER" id="PTHR23236:SF25">
    <property type="entry name" value="RNA-BINDING PROTEIN 34"/>
    <property type="match status" value="1"/>
</dbReference>
<feature type="region of interest" description="Disordered" evidence="8">
    <location>
        <begin position="374"/>
        <end position="412"/>
    </location>
</feature>
<dbReference type="InterPro" id="IPR012677">
    <property type="entry name" value="Nucleotide-bd_a/b_plait_sf"/>
</dbReference>
<reference evidence="10 11" key="2">
    <citation type="journal article" date="2014" name="J. Gen. Appl. Microbiol.">
        <title>The early diverging ascomycetous budding yeast Saitoella complicata has three histone deacetylases belonging to the Clr6, Hos2, and Rpd3 lineages.</title>
        <authorList>
            <person name="Nishida H."/>
            <person name="Matsumoto T."/>
            <person name="Kondo S."/>
            <person name="Hamamoto M."/>
            <person name="Yoshikawa H."/>
        </authorList>
    </citation>
    <scope>NUCLEOTIDE SEQUENCE [LARGE SCALE GENOMIC DNA]</scope>
    <source>
        <strain evidence="10 11">NRRL Y-17804</strain>
    </source>
</reference>
<feature type="domain" description="RRM" evidence="9">
    <location>
        <begin position="185"/>
        <end position="283"/>
    </location>
</feature>
<dbReference type="InterPro" id="IPR000504">
    <property type="entry name" value="RRM_dom"/>
</dbReference>
<dbReference type="PROSITE" id="PS50102">
    <property type="entry name" value="RRM"/>
    <property type="match status" value="2"/>
</dbReference>
<reference evidence="10 11" key="1">
    <citation type="journal article" date="2011" name="J. Gen. Appl. Microbiol.">
        <title>Draft genome sequencing of the enigmatic yeast Saitoella complicata.</title>
        <authorList>
            <person name="Nishida H."/>
            <person name="Hamamoto M."/>
            <person name="Sugiyama J."/>
        </authorList>
    </citation>
    <scope>NUCLEOTIDE SEQUENCE [LARGE SCALE GENOMIC DNA]</scope>
    <source>
        <strain evidence="10 11">NRRL Y-17804</strain>
    </source>
</reference>
<feature type="region of interest" description="Disordered" evidence="8">
    <location>
        <begin position="67"/>
        <end position="102"/>
    </location>
</feature>
<evidence type="ECO:0000256" key="5">
    <source>
        <dbReference type="ARBA" id="ARBA00022884"/>
    </source>
</evidence>
<dbReference type="Proteomes" id="UP000033140">
    <property type="component" value="Unassembled WGS sequence"/>
</dbReference>
<keyword evidence="11" id="KW-1185">Reference proteome</keyword>
<feature type="compositionally biased region" description="Acidic residues" evidence="8">
    <location>
        <begin position="135"/>
        <end position="163"/>
    </location>
</feature>
<evidence type="ECO:0000256" key="8">
    <source>
        <dbReference type="SAM" id="MobiDB-lite"/>
    </source>
</evidence>
<evidence type="ECO:0000313" key="10">
    <source>
        <dbReference type="EMBL" id="GAO47579.1"/>
    </source>
</evidence>
<feature type="region of interest" description="Disordered" evidence="8">
    <location>
        <begin position="1"/>
        <end position="21"/>
    </location>
</feature>
<gene>
    <name evidence="10" type="ORF">G7K_1781-t1</name>
</gene>
<dbReference type="InterPro" id="IPR035979">
    <property type="entry name" value="RBD_domain_sf"/>
</dbReference>
<evidence type="ECO:0000256" key="6">
    <source>
        <dbReference type="ARBA" id="ARBA00023242"/>
    </source>
</evidence>
<evidence type="ECO:0000256" key="1">
    <source>
        <dbReference type="ARBA" id="ARBA00002475"/>
    </source>
</evidence>
<comment type="function">
    <text evidence="1">Involved in pre-25S rRNA processing.</text>
</comment>
<evidence type="ECO:0000256" key="3">
    <source>
        <dbReference type="ARBA" id="ARBA00007077"/>
    </source>
</evidence>
<organism evidence="10 11">
    <name type="scientific">Saitoella complicata (strain BCRC 22490 / CBS 7301 / JCM 7358 / NBRC 10748 / NRRL Y-17804)</name>
    <dbReference type="NCBI Taxonomy" id="698492"/>
    <lineage>
        <taxon>Eukaryota</taxon>
        <taxon>Fungi</taxon>
        <taxon>Dikarya</taxon>
        <taxon>Ascomycota</taxon>
        <taxon>Taphrinomycotina</taxon>
        <taxon>Taphrinomycotina incertae sedis</taxon>
        <taxon>Saitoella</taxon>
    </lineage>
</organism>
<feature type="compositionally biased region" description="Basic and acidic residues" evidence="8">
    <location>
        <begin position="121"/>
        <end position="134"/>
    </location>
</feature>
<evidence type="ECO:0000256" key="4">
    <source>
        <dbReference type="ARBA" id="ARBA00015520"/>
    </source>
</evidence>
<dbReference type="Pfam" id="PF00076">
    <property type="entry name" value="RRM_1"/>
    <property type="match status" value="1"/>
</dbReference>
<feature type="region of interest" description="Disordered" evidence="8">
    <location>
        <begin position="121"/>
        <end position="163"/>
    </location>
</feature>
<dbReference type="PANTHER" id="PTHR23236">
    <property type="entry name" value="EUKARYOTIC TRANSLATION INITIATION FACTOR 4B/4H"/>
    <property type="match status" value="1"/>
</dbReference>
<feature type="domain" description="RRM" evidence="9">
    <location>
        <begin position="291"/>
        <end position="371"/>
    </location>
</feature>
<evidence type="ECO:0000313" key="11">
    <source>
        <dbReference type="Proteomes" id="UP000033140"/>
    </source>
</evidence>
<comment type="caution">
    <text evidence="10">The sequence shown here is derived from an EMBL/GenBank/DDBJ whole genome shotgun (WGS) entry which is preliminary data.</text>
</comment>
<reference evidence="10 11" key="3">
    <citation type="journal article" date="2015" name="Genome Announc.">
        <title>Draft Genome Sequence of the Archiascomycetous Yeast Saitoella complicata.</title>
        <authorList>
            <person name="Yamauchi K."/>
            <person name="Kondo S."/>
            <person name="Hamamoto M."/>
            <person name="Takahashi Y."/>
            <person name="Ogura Y."/>
            <person name="Hayashi T."/>
            <person name="Nishida H."/>
        </authorList>
    </citation>
    <scope>NUCLEOTIDE SEQUENCE [LARGE SCALE GENOMIC DNA]</scope>
    <source>
        <strain evidence="10 11">NRRL Y-17804</strain>
    </source>
</reference>
<keyword evidence="5 7" id="KW-0694">RNA-binding</keyword>
<dbReference type="SUPFAM" id="SSF54928">
    <property type="entry name" value="RNA-binding domain, RBD"/>
    <property type="match status" value="2"/>
</dbReference>
<protein>
    <recommendedName>
        <fullName evidence="4">Nucleolar protein 12</fullName>
    </recommendedName>
</protein>
<proteinExistence type="inferred from homology"/>
<sequence>MAKSKSGTKDTGAAAKERASLTTVIGGNPAKADNALSALFAQSTATAGPIAAPARSVTIIERPAIPDLAPISDDPMAVFRDPKPEGGKKKRKRKAAEAAKEEVQLEDKYMQKVFADNVKEVSKKQKVEDKKTEENVEEEVTKEDVSAEEDSDDSDQEKEDGEENFVPPVHEAVAKPKGEVEKAARTVFVGNLPVKTISSKPDYKILKGKFAECGKIESVRFRSVAFSEMLPRKVAFVQGKLHPERDTVNAYIVFKEEKAVREALKLNGQVLLDHHIRVDSVAHPAPHDAKRAVFVGNLAFDAQEEMLWKHFAKSGEIEYVRIVRDQKTNIGKGFAIVQFMERDHVDKALLLNDKKTEGKGARKLRVCRAKNLSRVGNKKAAAQTKPYEQRRPKNASGYVEKKDEKQKSAEGRAQKILGKAAAAQVKKGKTAIVFEGERAKRNDKTNNKKKPRIRSRTTEWKNKKPAADRPEKKTSSKK</sequence>
<name>A0A0E9NCL4_SAICN</name>
<dbReference type="GO" id="GO:0000463">
    <property type="term" value="P:maturation of LSU-rRNA from tricistronic rRNA transcript (SSU-rRNA, 5.8S rRNA, LSU-rRNA)"/>
    <property type="evidence" value="ECO:0007669"/>
    <property type="project" value="TreeGrafter"/>
</dbReference>
<comment type="similarity">
    <text evidence="3">Belongs to the RRM RBM34 family.</text>
</comment>
<dbReference type="GO" id="GO:0005730">
    <property type="term" value="C:nucleolus"/>
    <property type="evidence" value="ECO:0007669"/>
    <property type="project" value="UniProtKB-SubCell"/>
</dbReference>
<dbReference type="AlphaFoldDB" id="A0A0E9NCL4"/>
<dbReference type="SMART" id="SM00360">
    <property type="entry name" value="RRM"/>
    <property type="match status" value="2"/>
</dbReference>
<dbReference type="EMBL" id="BACD03000010">
    <property type="protein sequence ID" value="GAO47579.1"/>
    <property type="molecule type" value="Genomic_DNA"/>
</dbReference>
<comment type="subcellular location">
    <subcellularLocation>
        <location evidence="2">Nucleus</location>
        <location evidence="2">Nucleolus</location>
    </subcellularLocation>
</comment>
<evidence type="ECO:0000256" key="2">
    <source>
        <dbReference type="ARBA" id="ARBA00004604"/>
    </source>
</evidence>